<evidence type="ECO:0000313" key="2">
    <source>
        <dbReference type="Proteomes" id="UP001139104"/>
    </source>
</evidence>
<evidence type="ECO:0008006" key="3">
    <source>
        <dbReference type="Google" id="ProtNLM"/>
    </source>
</evidence>
<comment type="caution">
    <text evidence="1">The sequence shown here is derived from an EMBL/GenBank/DDBJ whole genome shotgun (WGS) entry which is preliminary data.</text>
</comment>
<proteinExistence type="predicted"/>
<dbReference type="Gene3D" id="3.40.50.300">
    <property type="entry name" value="P-loop containing nucleotide triphosphate hydrolases"/>
    <property type="match status" value="1"/>
</dbReference>
<dbReference type="RefSeq" id="WP_243067787.1">
    <property type="nucleotide sequence ID" value="NZ_JAIVFK010000006.1"/>
</dbReference>
<dbReference type="Gene3D" id="1.10.8.60">
    <property type="match status" value="1"/>
</dbReference>
<dbReference type="Proteomes" id="UP001139104">
    <property type="component" value="Unassembled WGS sequence"/>
</dbReference>
<keyword evidence="2" id="KW-1185">Reference proteome</keyword>
<dbReference type="EMBL" id="JAIVFP010000001">
    <property type="protein sequence ID" value="MCI4683864.1"/>
    <property type="molecule type" value="Genomic_DNA"/>
</dbReference>
<name>A0ABS9Z867_9HYPH</name>
<protein>
    <recommendedName>
        <fullName evidence="3">Chromosomal replication initiator protein DnaA domain-containing protein</fullName>
    </recommendedName>
</protein>
<organism evidence="1 2">
    <name type="scientific">Candidatus Rhodoblastus alkanivorans</name>
    <dbReference type="NCBI Taxonomy" id="2954117"/>
    <lineage>
        <taxon>Bacteria</taxon>
        <taxon>Pseudomonadati</taxon>
        <taxon>Pseudomonadota</taxon>
        <taxon>Alphaproteobacteria</taxon>
        <taxon>Hyphomicrobiales</taxon>
        <taxon>Rhodoblastaceae</taxon>
        <taxon>Rhodoblastus</taxon>
    </lineage>
</organism>
<dbReference type="PANTHER" id="PTHR30050">
    <property type="entry name" value="CHROMOSOMAL REPLICATION INITIATOR PROTEIN DNAA"/>
    <property type="match status" value="1"/>
</dbReference>
<dbReference type="InterPro" id="IPR027417">
    <property type="entry name" value="P-loop_NTPase"/>
</dbReference>
<accession>A0ABS9Z867</accession>
<evidence type="ECO:0000313" key="1">
    <source>
        <dbReference type="EMBL" id="MCI4683864.1"/>
    </source>
</evidence>
<reference evidence="1" key="1">
    <citation type="journal article" date="2022" name="ISME J.">
        <title>Identification of active gaseous-alkane degraders at natural gas seeps.</title>
        <authorList>
            <person name="Farhan Ul Haque M."/>
            <person name="Hernandez M."/>
            <person name="Crombie A.T."/>
            <person name="Murrell J.C."/>
        </authorList>
    </citation>
    <scope>NUCLEOTIDE SEQUENCE</scope>
    <source>
        <strain evidence="1">PC2</strain>
    </source>
</reference>
<gene>
    <name evidence="1" type="ORF">K2U94_14000</name>
</gene>
<dbReference type="SUPFAM" id="SSF52540">
    <property type="entry name" value="P-loop containing nucleoside triphosphate hydrolases"/>
    <property type="match status" value="1"/>
</dbReference>
<dbReference type="PANTHER" id="PTHR30050:SF5">
    <property type="entry name" value="DNAA REGULATORY INACTIVATOR HDA"/>
    <property type="match status" value="1"/>
</dbReference>
<sequence length="228" mass="25033">MIRQLPLDLPHRPNYADEDFLAAPSNAKALALLRLWPDWPHRLLLLTGPQGSGKSHLGAIWARRAGATILPAQKLDLAALPGLAGAPALLVEDADEPPLRETELFHLINLAMEHGTFLLLTARKAPDAWELRTKDLLSRLRRAPMVALEQPDEDFLRAILVKLFHDRQIKVEANLIDFLVPRLERSFAAAQAIVAALDAEGLARGRPVTRALAAELLAAAPVADDEDH</sequence>